<gene>
    <name evidence="1" type="ORF">RCOM_2084210</name>
</gene>
<proteinExistence type="predicted"/>
<accession>B9TPR0</accession>
<dbReference type="InParanoid" id="B9TPR0"/>
<keyword evidence="2" id="KW-1185">Reference proteome</keyword>
<name>B9TPR0_RICCO</name>
<sequence length="233" mass="26504">MARRMLRMDSGLRRNDGSNANLTASGCAPAFSFQGDDLHRWRLVQRLFAAQCHRQFRVRQHHAVAAAGRAELEARLLLAPQAVKAVDPLGVRQSLQPLPLQHLATIEGLRGQRVEVARTVLHLDVQSQRRLRADRARYPAAAVRNAETGLHALERGRHQARRIAYLLFQQDLLRRYAQQPPQRHAQEHTADDKLALPLRAHETLVTRHLARRQPAAPALQLRVRHRIGIDHPE</sequence>
<reference evidence="2" key="1">
    <citation type="journal article" date="2010" name="Nat. Biotechnol.">
        <title>Draft genome sequence of the oilseed species Ricinus communis.</title>
        <authorList>
            <person name="Chan A.P."/>
            <person name="Crabtree J."/>
            <person name="Zhao Q."/>
            <person name="Lorenzi H."/>
            <person name="Orvis J."/>
            <person name="Puiu D."/>
            <person name="Melake-Berhan A."/>
            <person name="Jones K.M."/>
            <person name="Redman J."/>
            <person name="Chen G."/>
            <person name="Cahoon E.B."/>
            <person name="Gedil M."/>
            <person name="Stanke M."/>
            <person name="Haas B.J."/>
            <person name="Wortman J.R."/>
            <person name="Fraser-Liggett C.M."/>
            <person name="Ravel J."/>
            <person name="Rabinowicz P.D."/>
        </authorList>
    </citation>
    <scope>NUCLEOTIDE SEQUENCE [LARGE SCALE GENOMIC DNA]</scope>
    <source>
        <strain evidence="2">cv. Hale</strain>
    </source>
</reference>
<dbReference type="EMBL" id="EQ996589">
    <property type="protein sequence ID" value="EEF22154.1"/>
    <property type="molecule type" value="Genomic_DNA"/>
</dbReference>
<evidence type="ECO:0000313" key="1">
    <source>
        <dbReference type="EMBL" id="EEF22154.1"/>
    </source>
</evidence>
<organism evidence="1 2">
    <name type="scientific">Ricinus communis</name>
    <name type="common">Castor bean</name>
    <dbReference type="NCBI Taxonomy" id="3988"/>
    <lineage>
        <taxon>Eukaryota</taxon>
        <taxon>Viridiplantae</taxon>
        <taxon>Streptophyta</taxon>
        <taxon>Embryophyta</taxon>
        <taxon>Tracheophyta</taxon>
        <taxon>Spermatophyta</taxon>
        <taxon>Magnoliopsida</taxon>
        <taxon>eudicotyledons</taxon>
        <taxon>Gunneridae</taxon>
        <taxon>Pentapetalae</taxon>
        <taxon>rosids</taxon>
        <taxon>fabids</taxon>
        <taxon>Malpighiales</taxon>
        <taxon>Euphorbiaceae</taxon>
        <taxon>Acalyphoideae</taxon>
        <taxon>Acalypheae</taxon>
        <taxon>Ricinus</taxon>
    </lineage>
</organism>
<protein>
    <submittedName>
        <fullName evidence="1">Uncharacterized protein</fullName>
    </submittedName>
</protein>
<evidence type="ECO:0000313" key="2">
    <source>
        <dbReference type="Proteomes" id="UP000008311"/>
    </source>
</evidence>
<dbReference type="PROSITE" id="PS51257">
    <property type="entry name" value="PROKAR_LIPOPROTEIN"/>
    <property type="match status" value="1"/>
</dbReference>
<dbReference type="AlphaFoldDB" id="B9TPR0"/>
<dbReference type="Proteomes" id="UP000008311">
    <property type="component" value="Unassembled WGS sequence"/>
</dbReference>